<evidence type="ECO:0000256" key="3">
    <source>
        <dbReference type="ARBA" id="ARBA00022729"/>
    </source>
</evidence>
<evidence type="ECO:0000313" key="10">
    <source>
        <dbReference type="Proteomes" id="UP000249239"/>
    </source>
</evidence>
<name>A0A2W7MUN0_9BACT</name>
<keyword evidence="4 6" id="KW-0697">Rotamase</keyword>
<sequence length="273" mass="29802">MKKRTILCAAAAAAIGMSSCTKVPGTGKPDLKNNIDSFSYALGFMEADQFVKQFSGERSTFDTIDFKSFASSFAKSKLSEEYLKFRKQQFDTINEAAYMQGFLNTLATSNNGVFNEQSADAILNTQFTSVRAKKDAEAKALADENLKKGQAFLEENKTKEGVITLESGLQYQIITAGNGPKPTTADQVKCHYHGTLIDGTVFDSSVDRGEPATFAVTGVIKGWTEALQLMPVGSKWKLFIPAELAYGEQARGEKLPGNSALIFEIELLEIVKK</sequence>
<evidence type="ECO:0000256" key="1">
    <source>
        <dbReference type="ARBA" id="ARBA00000971"/>
    </source>
</evidence>
<dbReference type="GO" id="GO:0003755">
    <property type="term" value="F:peptidyl-prolyl cis-trans isomerase activity"/>
    <property type="evidence" value="ECO:0007669"/>
    <property type="project" value="UniProtKB-UniRule"/>
</dbReference>
<dbReference type="RefSeq" id="WP_317046410.1">
    <property type="nucleotide sequence ID" value="NZ_QKZK01000041.1"/>
</dbReference>
<dbReference type="Gene3D" id="3.10.50.40">
    <property type="match status" value="1"/>
</dbReference>
<evidence type="ECO:0000256" key="6">
    <source>
        <dbReference type="PROSITE-ProRule" id="PRU00277"/>
    </source>
</evidence>
<feature type="domain" description="PPIase FKBP-type" evidence="8">
    <location>
        <begin position="185"/>
        <end position="271"/>
    </location>
</feature>
<dbReference type="PROSITE" id="PS51257">
    <property type="entry name" value="PROKAR_LIPOPROTEIN"/>
    <property type="match status" value="1"/>
</dbReference>
<dbReference type="InterPro" id="IPR001179">
    <property type="entry name" value="PPIase_FKBP_dom"/>
</dbReference>
<organism evidence="9 10">
    <name type="scientific">Breznakibacter xylanolyticus</name>
    <dbReference type="NCBI Taxonomy" id="990"/>
    <lineage>
        <taxon>Bacteria</taxon>
        <taxon>Pseudomonadati</taxon>
        <taxon>Bacteroidota</taxon>
        <taxon>Bacteroidia</taxon>
        <taxon>Marinilabiliales</taxon>
        <taxon>Marinilabiliaceae</taxon>
        <taxon>Breznakibacter</taxon>
    </lineage>
</organism>
<evidence type="ECO:0000313" key="9">
    <source>
        <dbReference type="EMBL" id="PZX11281.1"/>
    </source>
</evidence>
<dbReference type="SUPFAM" id="SSF54534">
    <property type="entry name" value="FKBP-like"/>
    <property type="match status" value="1"/>
</dbReference>
<dbReference type="Pfam" id="PF01346">
    <property type="entry name" value="FKBP_N"/>
    <property type="match status" value="1"/>
</dbReference>
<evidence type="ECO:0000256" key="5">
    <source>
        <dbReference type="ARBA" id="ARBA00023235"/>
    </source>
</evidence>
<evidence type="ECO:0000259" key="8">
    <source>
        <dbReference type="PROSITE" id="PS50059"/>
    </source>
</evidence>
<keyword evidence="5 6" id="KW-0413">Isomerase</keyword>
<dbReference type="GO" id="GO:0006457">
    <property type="term" value="P:protein folding"/>
    <property type="evidence" value="ECO:0007669"/>
    <property type="project" value="InterPro"/>
</dbReference>
<comment type="catalytic activity">
    <reaction evidence="1 6 7">
        <text>[protein]-peptidylproline (omega=180) = [protein]-peptidylproline (omega=0)</text>
        <dbReference type="Rhea" id="RHEA:16237"/>
        <dbReference type="Rhea" id="RHEA-COMP:10747"/>
        <dbReference type="Rhea" id="RHEA-COMP:10748"/>
        <dbReference type="ChEBI" id="CHEBI:83833"/>
        <dbReference type="ChEBI" id="CHEBI:83834"/>
        <dbReference type="EC" id="5.2.1.8"/>
    </reaction>
</comment>
<dbReference type="PROSITE" id="PS50059">
    <property type="entry name" value="FKBP_PPIASE"/>
    <property type="match status" value="1"/>
</dbReference>
<evidence type="ECO:0000256" key="2">
    <source>
        <dbReference type="ARBA" id="ARBA00006577"/>
    </source>
</evidence>
<dbReference type="FunFam" id="3.10.50.40:FF:000045">
    <property type="entry name" value="Peptidyl-prolyl cis-trans isomerase"/>
    <property type="match status" value="1"/>
</dbReference>
<dbReference type="PANTHER" id="PTHR43811:SF19">
    <property type="entry name" value="39 KDA FK506-BINDING NUCLEAR PROTEIN"/>
    <property type="match status" value="1"/>
</dbReference>
<dbReference type="InterPro" id="IPR036944">
    <property type="entry name" value="PPIase_FKBP_N_sf"/>
</dbReference>
<accession>A0A2W7MUN0</accession>
<evidence type="ECO:0000256" key="7">
    <source>
        <dbReference type="RuleBase" id="RU003915"/>
    </source>
</evidence>
<proteinExistence type="inferred from homology"/>
<dbReference type="InterPro" id="IPR000774">
    <property type="entry name" value="PPIase_FKBP_N"/>
</dbReference>
<reference evidence="9 10" key="1">
    <citation type="submission" date="2018-06" db="EMBL/GenBank/DDBJ databases">
        <title>Genomic Encyclopedia of Archaeal and Bacterial Type Strains, Phase II (KMG-II): from individual species to whole genera.</title>
        <authorList>
            <person name="Goeker M."/>
        </authorList>
    </citation>
    <scope>NUCLEOTIDE SEQUENCE [LARGE SCALE GENOMIC DNA]</scope>
    <source>
        <strain evidence="9 10">DSM 6779</strain>
    </source>
</reference>
<dbReference type="EC" id="5.2.1.8" evidence="7"/>
<dbReference type="InterPro" id="IPR046357">
    <property type="entry name" value="PPIase_dom_sf"/>
</dbReference>
<comment type="caution">
    <text evidence="9">The sequence shown here is derived from an EMBL/GenBank/DDBJ whole genome shotgun (WGS) entry which is preliminary data.</text>
</comment>
<dbReference type="Gene3D" id="1.10.287.460">
    <property type="entry name" value="Peptidyl-prolyl cis-trans isomerase, FKBP-type, N-terminal domain"/>
    <property type="match status" value="1"/>
</dbReference>
<dbReference type="Pfam" id="PF00254">
    <property type="entry name" value="FKBP_C"/>
    <property type="match status" value="1"/>
</dbReference>
<dbReference type="EMBL" id="QKZK01000041">
    <property type="protein sequence ID" value="PZX11281.1"/>
    <property type="molecule type" value="Genomic_DNA"/>
</dbReference>
<gene>
    <name evidence="9" type="ORF">LX69_03164</name>
</gene>
<evidence type="ECO:0000256" key="4">
    <source>
        <dbReference type="ARBA" id="ARBA00023110"/>
    </source>
</evidence>
<dbReference type="Proteomes" id="UP000249239">
    <property type="component" value="Unassembled WGS sequence"/>
</dbReference>
<comment type="similarity">
    <text evidence="2 7">Belongs to the FKBP-type PPIase family.</text>
</comment>
<dbReference type="AlphaFoldDB" id="A0A2W7MUN0"/>
<protein>
    <recommendedName>
        <fullName evidence="7">Peptidyl-prolyl cis-trans isomerase</fullName>
        <ecNumber evidence="7">5.2.1.8</ecNumber>
    </recommendedName>
</protein>
<keyword evidence="3" id="KW-0732">Signal</keyword>
<keyword evidence="10" id="KW-1185">Reference proteome</keyword>
<dbReference type="PANTHER" id="PTHR43811">
    <property type="entry name" value="FKBP-TYPE PEPTIDYL-PROLYL CIS-TRANS ISOMERASE FKPA"/>
    <property type="match status" value="1"/>
</dbReference>